<dbReference type="Pfam" id="PF13411">
    <property type="entry name" value="MerR_1"/>
    <property type="match status" value="1"/>
</dbReference>
<accession>A0A660CHR8</accession>
<dbReference type="EMBL" id="VLJV01000001">
    <property type="protein sequence ID" value="TWH21183.1"/>
    <property type="molecule type" value="Genomic_DNA"/>
</dbReference>
<reference evidence="6 7" key="1">
    <citation type="submission" date="2019-07" db="EMBL/GenBank/DDBJ databases">
        <title>R&amp;d 2014.</title>
        <authorList>
            <person name="Klenk H.-P."/>
        </authorList>
    </citation>
    <scope>NUCLEOTIDE SEQUENCE [LARGE SCALE GENOMIC DNA]</scope>
    <source>
        <strain evidence="6 7">DSM 43194</strain>
    </source>
</reference>
<dbReference type="OrthoDB" id="4569196at2"/>
<evidence type="ECO:0000313" key="6">
    <source>
        <dbReference type="EMBL" id="TWH21183.1"/>
    </source>
</evidence>
<organism evidence="6 7">
    <name type="scientific">Prauserella rugosa</name>
    <dbReference type="NCBI Taxonomy" id="43354"/>
    <lineage>
        <taxon>Bacteria</taxon>
        <taxon>Bacillati</taxon>
        <taxon>Actinomycetota</taxon>
        <taxon>Actinomycetes</taxon>
        <taxon>Pseudonocardiales</taxon>
        <taxon>Pseudonocardiaceae</taxon>
        <taxon>Prauserella</taxon>
    </lineage>
</organism>
<keyword evidence="3" id="KW-0010">Activator</keyword>
<dbReference type="CDD" id="cd01106">
    <property type="entry name" value="HTH_TipAL-Mta"/>
    <property type="match status" value="1"/>
</dbReference>
<dbReference type="GO" id="GO:0003700">
    <property type="term" value="F:DNA-binding transcription factor activity"/>
    <property type="evidence" value="ECO:0007669"/>
    <property type="project" value="InterPro"/>
</dbReference>
<feature type="domain" description="HTH merR-type" evidence="5">
    <location>
        <begin position="2"/>
        <end position="71"/>
    </location>
</feature>
<evidence type="ECO:0000259" key="5">
    <source>
        <dbReference type="PROSITE" id="PS50937"/>
    </source>
</evidence>
<name>A0A660CHR8_9PSEU</name>
<dbReference type="InterPro" id="IPR000551">
    <property type="entry name" value="MerR-type_HTH_dom"/>
</dbReference>
<dbReference type="PROSITE" id="PS00552">
    <property type="entry name" value="HTH_MERR_1"/>
    <property type="match status" value="1"/>
</dbReference>
<keyword evidence="1" id="KW-0805">Transcription regulation</keyword>
<dbReference type="Proteomes" id="UP000317303">
    <property type="component" value="Unassembled WGS sequence"/>
</dbReference>
<dbReference type="InterPro" id="IPR012925">
    <property type="entry name" value="TipAS_dom"/>
</dbReference>
<proteinExistence type="predicted"/>
<gene>
    <name evidence="6" type="ORF">JD82_03038</name>
</gene>
<dbReference type="AlphaFoldDB" id="A0A660CHR8"/>
<dbReference type="SUPFAM" id="SSF89082">
    <property type="entry name" value="Antibiotic binding domain of TipA-like multidrug resistance regulators"/>
    <property type="match status" value="1"/>
</dbReference>
<dbReference type="PROSITE" id="PS50937">
    <property type="entry name" value="HTH_MERR_2"/>
    <property type="match status" value="1"/>
</dbReference>
<sequence length="250" mass="28737">MAYSIAQVARMAGITSRTLRHYDEVGLLPPAFTGSGGYRYYEDRQLLRLQEILVLRELDLGLDEIRDVLDGDTDRVRALRAHHARLTAERDRFDRLARTVQHTIDTLEEGRAVNAQELFTELARDDARAQELAAEAEQRWPGAQETNAKVKGWPDEKWQAVQREGAEATERVAELMRAGVAADDPRTVDAVDAHHRWIRYFWTPDRESYVGLGRLYVDDERFVDFYDRIEPGLARYLADAMATYAEQRLS</sequence>
<dbReference type="GO" id="GO:0003677">
    <property type="term" value="F:DNA binding"/>
    <property type="evidence" value="ECO:0007669"/>
    <property type="project" value="UniProtKB-KW"/>
</dbReference>
<evidence type="ECO:0000256" key="3">
    <source>
        <dbReference type="ARBA" id="ARBA00023159"/>
    </source>
</evidence>
<dbReference type="Pfam" id="PF07739">
    <property type="entry name" value="TipAS"/>
    <property type="match status" value="1"/>
</dbReference>
<dbReference type="RefSeq" id="WP_030532187.1">
    <property type="nucleotide sequence ID" value="NZ_JOIJ01000007.1"/>
</dbReference>
<dbReference type="Gene3D" id="1.10.490.50">
    <property type="entry name" value="Antibiotic binding domain of TipA-like multidrug resistance regulators"/>
    <property type="match status" value="1"/>
</dbReference>
<dbReference type="PANTHER" id="PTHR30204:SF90">
    <property type="entry name" value="HTH-TYPE TRANSCRIPTIONAL ACTIVATOR MTA"/>
    <property type="match status" value="1"/>
</dbReference>
<keyword evidence="7" id="KW-1185">Reference proteome</keyword>
<comment type="caution">
    <text evidence="6">The sequence shown here is derived from an EMBL/GenBank/DDBJ whole genome shotgun (WGS) entry which is preliminary data.</text>
</comment>
<evidence type="ECO:0000256" key="2">
    <source>
        <dbReference type="ARBA" id="ARBA00023125"/>
    </source>
</evidence>
<dbReference type="SUPFAM" id="SSF46955">
    <property type="entry name" value="Putative DNA-binding domain"/>
    <property type="match status" value="1"/>
</dbReference>
<dbReference type="InterPro" id="IPR009061">
    <property type="entry name" value="DNA-bd_dom_put_sf"/>
</dbReference>
<dbReference type="InterPro" id="IPR047057">
    <property type="entry name" value="MerR_fam"/>
</dbReference>
<dbReference type="Gene3D" id="1.10.1660.10">
    <property type="match status" value="1"/>
</dbReference>
<evidence type="ECO:0000256" key="1">
    <source>
        <dbReference type="ARBA" id="ARBA00023015"/>
    </source>
</evidence>
<keyword evidence="4" id="KW-0804">Transcription</keyword>
<dbReference type="SMART" id="SM00422">
    <property type="entry name" value="HTH_MERR"/>
    <property type="match status" value="1"/>
</dbReference>
<evidence type="ECO:0000256" key="4">
    <source>
        <dbReference type="ARBA" id="ARBA00023163"/>
    </source>
</evidence>
<protein>
    <submittedName>
        <fullName evidence="6">DNA-binding transcriptional MerR regulator</fullName>
    </submittedName>
</protein>
<dbReference type="InterPro" id="IPR036244">
    <property type="entry name" value="TipA-like_antibiotic-bd"/>
</dbReference>
<evidence type="ECO:0000313" key="7">
    <source>
        <dbReference type="Proteomes" id="UP000317303"/>
    </source>
</evidence>
<dbReference type="PANTHER" id="PTHR30204">
    <property type="entry name" value="REDOX-CYCLING DRUG-SENSING TRANSCRIPTIONAL ACTIVATOR SOXR"/>
    <property type="match status" value="1"/>
</dbReference>
<keyword evidence="2 6" id="KW-0238">DNA-binding</keyword>